<dbReference type="EMBL" id="JAWDGP010002325">
    <property type="protein sequence ID" value="KAK3783919.1"/>
    <property type="molecule type" value="Genomic_DNA"/>
</dbReference>
<gene>
    <name evidence="1" type="ORF">RRG08_049054</name>
</gene>
<sequence>MWKIYIGLTSPKNVSGHAPIFITIVTYDKPVWTFDKDERDMESMYSVSRAADHFGPERYMHSVARSRGMFPAGLTPSSPGRASSNPCLDYRSLHLGEQYLGGHD</sequence>
<dbReference type="Proteomes" id="UP001283361">
    <property type="component" value="Unassembled WGS sequence"/>
</dbReference>
<organism evidence="1 2">
    <name type="scientific">Elysia crispata</name>
    <name type="common">lettuce slug</name>
    <dbReference type="NCBI Taxonomy" id="231223"/>
    <lineage>
        <taxon>Eukaryota</taxon>
        <taxon>Metazoa</taxon>
        <taxon>Spiralia</taxon>
        <taxon>Lophotrochozoa</taxon>
        <taxon>Mollusca</taxon>
        <taxon>Gastropoda</taxon>
        <taxon>Heterobranchia</taxon>
        <taxon>Euthyneura</taxon>
        <taxon>Panpulmonata</taxon>
        <taxon>Sacoglossa</taxon>
        <taxon>Placobranchoidea</taxon>
        <taxon>Plakobranchidae</taxon>
        <taxon>Elysia</taxon>
    </lineage>
</organism>
<proteinExistence type="predicted"/>
<evidence type="ECO:0000313" key="1">
    <source>
        <dbReference type="EMBL" id="KAK3783919.1"/>
    </source>
</evidence>
<reference evidence="1" key="1">
    <citation type="journal article" date="2023" name="G3 (Bethesda)">
        <title>A reference genome for the long-term kleptoplast-retaining sea slug Elysia crispata morphotype clarki.</title>
        <authorList>
            <person name="Eastman K.E."/>
            <person name="Pendleton A.L."/>
            <person name="Shaikh M.A."/>
            <person name="Suttiyut T."/>
            <person name="Ogas R."/>
            <person name="Tomko P."/>
            <person name="Gavelis G."/>
            <person name="Widhalm J.R."/>
            <person name="Wisecaver J.H."/>
        </authorList>
    </citation>
    <scope>NUCLEOTIDE SEQUENCE</scope>
    <source>
        <strain evidence="1">ECLA1</strain>
    </source>
</reference>
<protein>
    <submittedName>
        <fullName evidence="1">Uncharacterized protein</fullName>
    </submittedName>
</protein>
<evidence type="ECO:0000313" key="2">
    <source>
        <dbReference type="Proteomes" id="UP001283361"/>
    </source>
</evidence>
<comment type="caution">
    <text evidence="1">The sequence shown here is derived from an EMBL/GenBank/DDBJ whole genome shotgun (WGS) entry which is preliminary data.</text>
</comment>
<accession>A0AAE1A9R2</accession>
<name>A0AAE1A9R2_9GAST</name>
<keyword evidence="2" id="KW-1185">Reference proteome</keyword>
<dbReference type="AlphaFoldDB" id="A0AAE1A9R2"/>